<gene>
    <name evidence="8" type="ORF">A4X13_0g4083</name>
</gene>
<evidence type="ECO:0000256" key="6">
    <source>
        <dbReference type="SAM" id="Phobius"/>
    </source>
</evidence>
<feature type="region of interest" description="Disordered" evidence="5">
    <location>
        <begin position="343"/>
        <end position="393"/>
    </location>
</feature>
<dbReference type="InterPro" id="IPR002123">
    <property type="entry name" value="Plipid/glycerol_acylTrfase"/>
</dbReference>
<comment type="similarity">
    <text evidence="1 4">Belongs to the 1-acyl-sn-glycerol-3-phosphate acyltransferase family.</text>
</comment>
<keyword evidence="4" id="KW-0444">Lipid biosynthesis</keyword>
<dbReference type="InterPro" id="IPR004552">
    <property type="entry name" value="AGP_acyltrans"/>
</dbReference>
<keyword evidence="4" id="KW-1208">Phospholipid metabolism</keyword>
<evidence type="ECO:0000259" key="7">
    <source>
        <dbReference type="SMART" id="SM00563"/>
    </source>
</evidence>
<feature type="transmembrane region" description="Helical" evidence="6">
    <location>
        <begin position="20"/>
        <end position="47"/>
    </location>
</feature>
<dbReference type="NCBIfam" id="TIGR00530">
    <property type="entry name" value="AGP_acyltrn"/>
    <property type="match status" value="1"/>
</dbReference>
<dbReference type="PANTHER" id="PTHR10434">
    <property type="entry name" value="1-ACYL-SN-GLYCEROL-3-PHOSPHATE ACYLTRANSFERASE"/>
    <property type="match status" value="1"/>
</dbReference>
<feature type="compositionally biased region" description="Polar residues" evidence="5">
    <location>
        <begin position="383"/>
        <end position="393"/>
    </location>
</feature>
<dbReference type="GO" id="GO:0006654">
    <property type="term" value="P:phosphatidic acid biosynthetic process"/>
    <property type="evidence" value="ECO:0007669"/>
    <property type="project" value="TreeGrafter"/>
</dbReference>
<keyword evidence="3 4" id="KW-0012">Acyltransferase</keyword>
<dbReference type="GO" id="GO:0016020">
    <property type="term" value="C:membrane"/>
    <property type="evidence" value="ECO:0007669"/>
    <property type="project" value="InterPro"/>
</dbReference>
<dbReference type="SUPFAM" id="SSF69593">
    <property type="entry name" value="Glycerol-3-phosphate (1)-acyltransferase"/>
    <property type="match status" value="1"/>
</dbReference>
<protein>
    <recommendedName>
        <fullName evidence="4">1-acyl-sn-glycerol-3-phosphate acyltransferase</fullName>
        <ecNumber evidence="4">2.3.1.51</ecNumber>
    </recommendedName>
</protein>
<keyword evidence="9" id="KW-1185">Reference proteome</keyword>
<dbReference type="EMBL" id="LWDF02000256">
    <property type="protein sequence ID" value="KAE8251247.1"/>
    <property type="molecule type" value="Genomic_DNA"/>
</dbReference>
<dbReference type="GO" id="GO:0003841">
    <property type="term" value="F:1-acylglycerol-3-phosphate O-acyltransferase activity"/>
    <property type="evidence" value="ECO:0007669"/>
    <property type="project" value="UniProtKB-UniRule"/>
</dbReference>
<organism evidence="8 9">
    <name type="scientific">Tilletia indica</name>
    <dbReference type="NCBI Taxonomy" id="43049"/>
    <lineage>
        <taxon>Eukaryota</taxon>
        <taxon>Fungi</taxon>
        <taxon>Dikarya</taxon>
        <taxon>Basidiomycota</taxon>
        <taxon>Ustilaginomycotina</taxon>
        <taxon>Exobasidiomycetes</taxon>
        <taxon>Tilletiales</taxon>
        <taxon>Tilletiaceae</taxon>
        <taxon>Tilletia</taxon>
    </lineage>
</organism>
<feature type="domain" description="Phospholipid/glycerol acyltransferase" evidence="7">
    <location>
        <begin position="124"/>
        <end position="241"/>
    </location>
</feature>
<feature type="compositionally biased region" description="Basic and acidic residues" evidence="5">
    <location>
        <begin position="345"/>
        <end position="355"/>
    </location>
</feature>
<reference evidence="8" key="1">
    <citation type="submission" date="2016-04" db="EMBL/GenBank/DDBJ databases">
        <authorList>
            <person name="Nguyen H.D."/>
            <person name="Samba Siva P."/>
            <person name="Cullis J."/>
            <person name="Levesque C.A."/>
            <person name="Hambleton S."/>
        </authorList>
    </citation>
    <scope>NUCLEOTIDE SEQUENCE</scope>
    <source>
        <strain evidence="8">DAOMC 236416</strain>
    </source>
</reference>
<dbReference type="AlphaFoldDB" id="A0A8T8SYR0"/>
<dbReference type="CDD" id="cd07989">
    <property type="entry name" value="LPLAT_AGPAT-like"/>
    <property type="match status" value="1"/>
</dbReference>
<dbReference type="PANTHER" id="PTHR10434:SF11">
    <property type="entry name" value="1-ACYL-SN-GLYCEROL-3-PHOSPHATE ACYLTRANSFERASE"/>
    <property type="match status" value="1"/>
</dbReference>
<proteinExistence type="inferred from homology"/>
<evidence type="ECO:0000256" key="2">
    <source>
        <dbReference type="ARBA" id="ARBA00022679"/>
    </source>
</evidence>
<keyword evidence="6" id="KW-1133">Transmembrane helix</keyword>
<comment type="caution">
    <text evidence="8">The sequence shown here is derived from an EMBL/GenBank/DDBJ whole genome shotgun (WGS) entry which is preliminary data.</text>
</comment>
<dbReference type="Pfam" id="PF01553">
    <property type="entry name" value="Acyltransferase"/>
    <property type="match status" value="1"/>
</dbReference>
<keyword evidence="6" id="KW-0472">Membrane</keyword>
<keyword evidence="2 4" id="KW-0808">Transferase</keyword>
<evidence type="ECO:0000256" key="4">
    <source>
        <dbReference type="RuleBase" id="RU361267"/>
    </source>
</evidence>
<evidence type="ECO:0000313" key="8">
    <source>
        <dbReference type="EMBL" id="KAE8251247.1"/>
    </source>
</evidence>
<keyword evidence="4" id="KW-0443">Lipid metabolism</keyword>
<evidence type="ECO:0000256" key="5">
    <source>
        <dbReference type="SAM" id="MobiDB-lite"/>
    </source>
</evidence>
<dbReference type="EC" id="2.3.1.51" evidence="4"/>
<evidence type="ECO:0000313" key="9">
    <source>
        <dbReference type="Proteomes" id="UP000077521"/>
    </source>
</evidence>
<reference evidence="8" key="2">
    <citation type="journal article" date="2019" name="IMA Fungus">
        <title>Genome sequencing and comparison of five Tilletia species to identify candidate genes for the detection of regulated species infecting wheat.</title>
        <authorList>
            <person name="Nguyen H.D.T."/>
            <person name="Sultana T."/>
            <person name="Kesanakurti P."/>
            <person name="Hambleton S."/>
        </authorList>
    </citation>
    <scope>NUCLEOTIDE SEQUENCE</scope>
    <source>
        <strain evidence="8">DAOMC 236416</strain>
    </source>
</reference>
<dbReference type="GO" id="GO:0005783">
    <property type="term" value="C:endoplasmic reticulum"/>
    <property type="evidence" value="ECO:0007669"/>
    <property type="project" value="TreeGrafter"/>
</dbReference>
<feature type="transmembrane region" description="Helical" evidence="6">
    <location>
        <begin position="59"/>
        <end position="83"/>
    </location>
</feature>
<sequence>MGSTDFITSSTTTTTTAFESFIHIMAVVTRTLSYSLGSILLLLALLAPRSRKARFYLNVALYTCGLGACSVWGVIVSVLMSLIPGQRLNINKVIARSFYYLTGSLTGIQFIVEGEENFEKARPAVLVGNHQSSIDILYLGAIFPAYAAIMAKKELKYAPLLGQYMTLSGAVFIDRKNRKDAVKSMDQVGNSMKKRNLSLWIFPEGTRSNLPVPDLLPFKKGAFHLAIQAQVPVIPVVCENYYRLFDSKSRFDSGTIRIKVLPPIPTAGMAPSDAATLSDTVREKMLETLRAFDADQERADTGMITSNSASLSPSQAAQRTKAIDPLGGVAKLASYIVGRGSGTDWSKKVERDRAAMTKPGTSGLQPSDYGLVSEGQKDREDGTSSAVQTHASG</sequence>
<name>A0A8T8SYR0_9BASI</name>
<comment type="domain">
    <text evidence="4">The HXXXXD motif is essential for acyltransferase activity and may constitute the binding site for the phosphate moiety of the glycerol-3-phosphate.</text>
</comment>
<evidence type="ECO:0000256" key="1">
    <source>
        <dbReference type="ARBA" id="ARBA00008655"/>
    </source>
</evidence>
<keyword evidence="6" id="KW-0812">Transmembrane</keyword>
<keyword evidence="4" id="KW-0594">Phospholipid biosynthesis</keyword>
<evidence type="ECO:0000256" key="3">
    <source>
        <dbReference type="ARBA" id="ARBA00023315"/>
    </source>
</evidence>
<accession>A0A8T8SYR0</accession>
<comment type="catalytic activity">
    <reaction evidence="4">
        <text>a 1-acyl-sn-glycero-3-phosphate + an acyl-CoA = a 1,2-diacyl-sn-glycero-3-phosphate + CoA</text>
        <dbReference type="Rhea" id="RHEA:19709"/>
        <dbReference type="ChEBI" id="CHEBI:57287"/>
        <dbReference type="ChEBI" id="CHEBI:57970"/>
        <dbReference type="ChEBI" id="CHEBI:58342"/>
        <dbReference type="ChEBI" id="CHEBI:58608"/>
        <dbReference type="EC" id="2.3.1.51"/>
    </reaction>
</comment>
<dbReference type="Proteomes" id="UP000077521">
    <property type="component" value="Unassembled WGS sequence"/>
</dbReference>
<dbReference type="SMART" id="SM00563">
    <property type="entry name" value="PlsC"/>
    <property type="match status" value="1"/>
</dbReference>